<accession>A0A5C8ZWN0</accession>
<dbReference type="AlphaFoldDB" id="A0A5C8ZWN0"/>
<organism evidence="1 2">
    <name type="scientific">Parahaliea maris</name>
    <dbReference type="NCBI Taxonomy" id="2716870"/>
    <lineage>
        <taxon>Bacteria</taxon>
        <taxon>Pseudomonadati</taxon>
        <taxon>Pseudomonadota</taxon>
        <taxon>Gammaproteobacteria</taxon>
        <taxon>Cellvibrionales</taxon>
        <taxon>Halieaceae</taxon>
        <taxon>Parahaliea</taxon>
    </lineage>
</organism>
<proteinExistence type="predicted"/>
<name>A0A5C8ZWN0_9GAMM</name>
<dbReference type="Pfam" id="PF09839">
    <property type="entry name" value="DUF2066"/>
    <property type="match status" value="1"/>
</dbReference>
<evidence type="ECO:0000313" key="2">
    <source>
        <dbReference type="Proteomes" id="UP000321039"/>
    </source>
</evidence>
<dbReference type="EMBL" id="VRZA01000005">
    <property type="protein sequence ID" value="TXS92164.1"/>
    <property type="molecule type" value="Genomic_DNA"/>
</dbReference>
<dbReference type="InterPro" id="IPR018642">
    <property type="entry name" value="DUF2066"/>
</dbReference>
<reference evidence="1 2" key="1">
    <citation type="submission" date="2019-08" db="EMBL/GenBank/DDBJ databases">
        <title>Parahaliea maris sp. nov., isolated from the surface seawater.</title>
        <authorList>
            <person name="Liu Y."/>
        </authorList>
    </citation>
    <scope>NUCLEOTIDE SEQUENCE [LARGE SCALE GENOMIC DNA]</scope>
    <source>
        <strain evidence="1 2">HSLHS9</strain>
    </source>
</reference>
<gene>
    <name evidence="1" type="ORF">FV139_15735</name>
</gene>
<dbReference type="Proteomes" id="UP000321039">
    <property type="component" value="Unassembled WGS sequence"/>
</dbReference>
<comment type="caution">
    <text evidence="1">The sequence shown here is derived from an EMBL/GenBank/DDBJ whole genome shotgun (WGS) entry which is preliminary data.</text>
</comment>
<protein>
    <submittedName>
        <fullName evidence="1">DUF2066 domain-containing protein</fullName>
    </submittedName>
</protein>
<sequence>MRRLPLLRRAATMPPVAFSRGTLVTNLFVRAGALLLLMAVLAAPLRAELVKDLYSGQTPVSDRSQAELGRAAREALSQVLVKVSGSTEVLGLPGIAEALEDALAQSRQFSYARTDDPEQPLAARFEFSQRWVSGLLNAAGAPLWTANRPAVLLWLVQDTPEGRQFVNRETAPELVRRLERDFEARGVPLRFPLYDLTDAAALSPGQAWSLNEVSLRQASQRYRVDEILAGRLSQLSGGLWLGDWAYLSARERIDRSASPEPVDAFLDAGVALVAEDMAARYAVAASGAPASGVAMRVSNVRSYADYAAIVSWLEGLELIDHANVEHISGNRLQLRLLAQADASQLASIIELNRRLVPVTTAAVSGELNYQWQN</sequence>
<evidence type="ECO:0000313" key="1">
    <source>
        <dbReference type="EMBL" id="TXS92164.1"/>
    </source>
</evidence>
<keyword evidence="2" id="KW-1185">Reference proteome</keyword>